<dbReference type="EMBL" id="AP012338">
    <property type="protein sequence ID" value="BAM02533.1"/>
    <property type="molecule type" value="Genomic_DNA"/>
</dbReference>
<reference evidence="1 2" key="1">
    <citation type="submission" date="2012-02" db="EMBL/GenBank/DDBJ databases">
        <title>Complete genome sequence of Phycisphaera mikurensis NBRC 102666.</title>
        <authorList>
            <person name="Ankai A."/>
            <person name="Hosoyama A."/>
            <person name="Terui Y."/>
            <person name="Sekine M."/>
            <person name="Fukai R."/>
            <person name="Kato Y."/>
            <person name="Nakamura S."/>
            <person name="Yamada-Narita S."/>
            <person name="Kawakoshi A."/>
            <person name="Fukunaga Y."/>
            <person name="Yamazaki S."/>
            <person name="Fujita N."/>
        </authorList>
    </citation>
    <scope>NUCLEOTIDE SEQUENCE [LARGE SCALE GENOMIC DNA]</scope>
    <source>
        <strain evidence="2">NBRC 102666 / KCTC 22515 / FYK2301M01</strain>
    </source>
</reference>
<protein>
    <submittedName>
        <fullName evidence="1">Uncharacterized protein</fullName>
    </submittedName>
</protein>
<name>I0IB95_PHYMF</name>
<dbReference type="Proteomes" id="UP000007881">
    <property type="component" value="Chromosome"/>
</dbReference>
<evidence type="ECO:0000313" key="2">
    <source>
        <dbReference type="Proteomes" id="UP000007881"/>
    </source>
</evidence>
<keyword evidence="2" id="KW-1185">Reference proteome</keyword>
<evidence type="ECO:0000313" key="1">
    <source>
        <dbReference type="EMBL" id="BAM02533.1"/>
    </source>
</evidence>
<organism evidence="1 2">
    <name type="scientific">Phycisphaera mikurensis (strain NBRC 102666 / KCTC 22515 / FYK2301M01)</name>
    <dbReference type="NCBI Taxonomy" id="1142394"/>
    <lineage>
        <taxon>Bacteria</taxon>
        <taxon>Pseudomonadati</taxon>
        <taxon>Planctomycetota</taxon>
        <taxon>Phycisphaerae</taxon>
        <taxon>Phycisphaerales</taxon>
        <taxon>Phycisphaeraceae</taxon>
        <taxon>Phycisphaera</taxon>
    </lineage>
</organism>
<dbReference type="KEGG" id="phm:PSMK_03740"/>
<dbReference type="AlphaFoldDB" id="I0IB95"/>
<dbReference type="HOGENOM" id="CLU_3046429_0_0_0"/>
<gene>
    <name evidence="1" type="ordered locus">PSMK_03740</name>
</gene>
<proteinExistence type="predicted"/>
<accession>I0IB95</accession>
<sequence length="54" mass="5479">MGGSDRGDPGLRVGRVATAGTYSNGHDAGGCRRCACVGRGRRRSGFAARRNGAA</sequence>